<proteinExistence type="predicted"/>
<gene>
    <name evidence="1" type="ORF">BASA50_002054</name>
</gene>
<dbReference type="Proteomes" id="UP001648503">
    <property type="component" value="Unassembled WGS sequence"/>
</dbReference>
<dbReference type="EMBL" id="JAFCIX010000028">
    <property type="protein sequence ID" value="KAH6600670.1"/>
    <property type="molecule type" value="Genomic_DNA"/>
</dbReference>
<organism evidence="1 2">
    <name type="scientific">Batrachochytrium salamandrivorans</name>
    <dbReference type="NCBI Taxonomy" id="1357716"/>
    <lineage>
        <taxon>Eukaryota</taxon>
        <taxon>Fungi</taxon>
        <taxon>Fungi incertae sedis</taxon>
        <taxon>Chytridiomycota</taxon>
        <taxon>Chytridiomycota incertae sedis</taxon>
        <taxon>Chytridiomycetes</taxon>
        <taxon>Rhizophydiales</taxon>
        <taxon>Rhizophydiales incertae sedis</taxon>
        <taxon>Batrachochytrium</taxon>
    </lineage>
</organism>
<reference evidence="1 2" key="1">
    <citation type="submission" date="2021-02" db="EMBL/GenBank/DDBJ databases">
        <title>Variation within the Batrachochytrium salamandrivorans European outbreak.</title>
        <authorList>
            <person name="Kelly M."/>
            <person name="Pasmans F."/>
            <person name="Shea T.P."/>
            <person name="Munoz J.F."/>
            <person name="Carranza S."/>
            <person name="Cuomo C.A."/>
            <person name="Martel A."/>
        </authorList>
    </citation>
    <scope>NUCLEOTIDE SEQUENCE [LARGE SCALE GENOMIC DNA]</scope>
    <source>
        <strain evidence="1 2">AMFP18/2</strain>
    </source>
</reference>
<keyword evidence="2" id="KW-1185">Reference proteome</keyword>
<accession>A0ABQ8FMT1</accession>
<comment type="caution">
    <text evidence="1">The sequence shown here is derived from an EMBL/GenBank/DDBJ whole genome shotgun (WGS) entry which is preliminary data.</text>
</comment>
<evidence type="ECO:0008006" key="3">
    <source>
        <dbReference type="Google" id="ProtNLM"/>
    </source>
</evidence>
<sequence length="394" mass="44854">MRTREKDSLVYIFKLQLEHSLDCPEVRNISTSAMRLQATKVLSTIPYVRPSSLVNLARLKHGATSLYSSAWRALQCHRQDISKADVISFGQIPYFLHEIEIANSGSTTYVAATSEERQYDIQIQVWVVRSGRQQRPAAKSNTMKRWQLVAAINCYAAEYLENLDPKRRARSHFPVPRFGTVTLNSAESLNSWMEEYRDKSHLVILACCVSHPARLLYSRKQEYANADTVLSPRSFRTFNQNRDNGRRHQMFQTSDHLFKVTSLTSGYTHMQIVSVNLDTIDCDEALQSPNVVKKAGRPRKVRLQSRGEVDDNDRYACKECGLLGHNARTCSRRQPPSVLPVDLEEGNQEPFQQQLDIGNLNGGSGPKRTRVYNVVCINCGGNHYRKTPCRVPIH</sequence>
<protein>
    <recommendedName>
        <fullName evidence="3">CCHC-type domain-containing protein</fullName>
    </recommendedName>
</protein>
<evidence type="ECO:0000313" key="2">
    <source>
        <dbReference type="Proteomes" id="UP001648503"/>
    </source>
</evidence>
<name>A0ABQ8FMT1_9FUNG</name>
<evidence type="ECO:0000313" key="1">
    <source>
        <dbReference type="EMBL" id="KAH6600670.1"/>
    </source>
</evidence>